<organism evidence="1 2">
    <name type="scientific">Diphasiastrum complanatum</name>
    <name type="common">Issler's clubmoss</name>
    <name type="synonym">Lycopodium complanatum</name>
    <dbReference type="NCBI Taxonomy" id="34168"/>
    <lineage>
        <taxon>Eukaryota</taxon>
        <taxon>Viridiplantae</taxon>
        <taxon>Streptophyta</taxon>
        <taxon>Embryophyta</taxon>
        <taxon>Tracheophyta</taxon>
        <taxon>Lycopodiopsida</taxon>
        <taxon>Lycopodiales</taxon>
        <taxon>Lycopodiaceae</taxon>
        <taxon>Lycopodioideae</taxon>
        <taxon>Diphasiastrum</taxon>
    </lineage>
</organism>
<evidence type="ECO:0000313" key="2">
    <source>
        <dbReference type="Proteomes" id="UP001162992"/>
    </source>
</evidence>
<comment type="caution">
    <text evidence="1">The sequence shown here is derived from an EMBL/GenBank/DDBJ whole genome shotgun (WGS) entry which is preliminary data.</text>
</comment>
<dbReference type="Proteomes" id="UP001162992">
    <property type="component" value="Chromosome 12"/>
</dbReference>
<gene>
    <name evidence="1" type="ORF">O6H91_12G027400</name>
</gene>
<name>A0ACC2BZW2_DIPCM</name>
<keyword evidence="2" id="KW-1185">Reference proteome</keyword>
<evidence type="ECO:0000313" key="1">
    <source>
        <dbReference type="EMBL" id="KAJ7535315.1"/>
    </source>
</evidence>
<dbReference type="EMBL" id="CM055103">
    <property type="protein sequence ID" value="KAJ7535315.1"/>
    <property type="molecule type" value="Genomic_DNA"/>
</dbReference>
<reference evidence="2" key="1">
    <citation type="journal article" date="2024" name="Proc. Natl. Acad. Sci. U.S.A.">
        <title>Extraordinary preservation of gene collinearity over three hundred million years revealed in homosporous lycophytes.</title>
        <authorList>
            <person name="Li C."/>
            <person name="Wickell D."/>
            <person name="Kuo L.Y."/>
            <person name="Chen X."/>
            <person name="Nie B."/>
            <person name="Liao X."/>
            <person name="Peng D."/>
            <person name="Ji J."/>
            <person name="Jenkins J."/>
            <person name="Williams M."/>
            <person name="Shu S."/>
            <person name="Plott C."/>
            <person name="Barry K."/>
            <person name="Rajasekar S."/>
            <person name="Grimwood J."/>
            <person name="Han X."/>
            <person name="Sun S."/>
            <person name="Hou Z."/>
            <person name="He W."/>
            <person name="Dai G."/>
            <person name="Sun C."/>
            <person name="Schmutz J."/>
            <person name="Leebens-Mack J.H."/>
            <person name="Li F.W."/>
            <person name="Wang L."/>
        </authorList>
    </citation>
    <scope>NUCLEOTIDE SEQUENCE [LARGE SCALE GENOMIC DNA]</scope>
    <source>
        <strain evidence="2">cv. PW_Plant_1</strain>
    </source>
</reference>
<proteinExistence type="predicted"/>
<sequence length="304" mass="33504">MVGLLTFILWMSRRTKTILSYTWPSLNSSCQMYSRNSRTSVLQAACKIDATHPSATLAARLCTCGLDPASKKLLLLQPRRSNFVYEKKKINVFADVGCFANRQKRALGSSFVHMSSSLEQGVHHRISAQNSLALSRSLMGEKDGVVIVDHGSRRAQSNDMLREFVEIYKEKTGHPIVEPAHMELADPTIEAAFDLCVIQGATRVIISPYFLFPGRHWERDIPALVAAAAKKHPGVPYIVTAPIGLHELMVKVIQDRMNHCLSKVAGDAAQCEMCVGTGLCQQKVVQDSNSQFPSVATDVPVNIV</sequence>
<accession>A0ACC2BZW2</accession>
<protein>
    <submittedName>
        <fullName evidence="1">Uncharacterized protein</fullName>
    </submittedName>
</protein>